<evidence type="ECO:0000256" key="1">
    <source>
        <dbReference type="ARBA" id="ARBA00006484"/>
    </source>
</evidence>
<name>A0ABN2KQE6_9MICO</name>
<organism evidence="3 4">
    <name type="scientific">Agromyces humatus</name>
    <dbReference type="NCBI Taxonomy" id="279573"/>
    <lineage>
        <taxon>Bacteria</taxon>
        <taxon>Bacillati</taxon>
        <taxon>Actinomycetota</taxon>
        <taxon>Actinomycetes</taxon>
        <taxon>Micrococcales</taxon>
        <taxon>Microbacteriaceae</taxon>
        <taxon>Agromyces</taxon>
    </lineage>
</organism>
<dbReference type="Pfam" id="PF00106">
    <property type="entry name" value="adh_short"/>
    <property type="match status" value="1"/>
</dbReference>
<comment type="similarity">
    <text evidence="1">Belongs to the short-chain dehydrogenases/reductases (SDR) family.</text>
</comment>
<dbReference type="PANTHER" id="PTHR43477">
    <property type="entry name" value="DIHYDROANTICAPSIN 7-DEHYDROGENASE"/>
    <property type="match status" value="1"/>
</dbReference>
<dbReference type="PANTHER" id="PTHR43477:SF1">
    <property type="entry name" value="DIHYDROANTICAPSIN 7-DEHYDROGENASE"/>
    <property type="match status" value="1"/>
</dbReference>
<gene>
    <name evidence="3" type="ORF">GCM10009747_23030</name>
</gene>
<evidence type="ECO:0000313" key="3">
    <source>
        <dbReference type="EMBL" id="GAA1762923.1"/>
    </source>
</evidence>
<proteinExistence type="inferred from homology"/>
<dbReference type="InterPro" id="IPR002347">
    <property type="entry name" value="SDR_fam"/>
</dbReference>
<dbReference type="InterPro" id="IPR051122">
    <property type="entry name" value="SDR_DHRS6-like"/>
</dbReference>
<evidence type="ECO:0000313" key="4">
    <source>
        <dbReference type="Proteomes" id="UP001500506"/>
    </source>
</evidence>
<dbReference type="Gene3D" id="3.40.50.720">
    <property type="entry name" value="NAD(P)-binding Rossmann-like Domain"/>
    <property type="match status" value="1"/>
</dbReference>
<dbReference type="EMBL" id="BAAANH010000004">
    <property type="protein sequence ID" value="GAA1762923.1"/>
    <property type="molecule type" value="Genomic_DNA"/>
</dbReference>
<dbReference type="PRINTS" id="PR00081">
    <property type="entry name" value="GDHRDH"/>
</dbReference>
<accession>A0ABN2KQE6</accession>
<sequence>MPEHVDLSGRTALIAGATSASGRAVARALLGAGARVVAVGSDEGRIRELEAELPGIVGEHADLTDGDDVLELSMRVRARVGDVDGVIHLVGGWRGGGGIMDQTEEDYRVLERSFTALRYVSRAFWQDMITSTAGRIAIVSSITVESPTPGNANYTAVKAASESWMRSLAKGFAPRPVDPVGALQPLEPGGGAAVIFRVRSLAGLEDRLGTSVVDLWNADAAELNGSVIELRP</sequence>
<dbReference type="CDD" id="cd05233">
    <property type="entry name" value="SDR_c"/>
    <property type="match status" value="1"/>
</dbReference>
<dbReference type="InterPro" id="IPR036291">
    <property type="entry name" value="NAD(P)-bd_dom_sf"/>
</dbReference>
<comment type="caution">
    <text evidence="3">The sequence shown here is derived from an EMBL/GenBank/DDBJ whole genome shotgun (WGS) entry which is preliminary data.</text>
</comment>
<dbReference type="Proteomes" id="UP001500506">
    <property type="component" value="Unassembled WGS sequence"/>
</dbReference>
<reference evidence="3 4" key="1">
    <citation type="journal article" date="2019" name="Int. J. Syst. Evol. Microbiol.">
        <title>The Global Catalogue of Microorganisms (GCM) 10K type strain sequencing project: providing services to taxonomists for standard genome sequencing and annotation.</title>
        <authorList>
            <consortium name="The Broad Institute Genomics Platform"/>
            <consortium name="The Broad Institute Genome Sequencing Center for Infectious Disease"/>
            <person name="Wu L."/>
            <person name="Ma J."/>
        </authorList>
    </citation>
    <scope>NUCLEOTIDE SEQUENCE [LARGE SCALE GENOMIC DNA]</scope>
    <source>
        <strain evidence="3 4">JCM 14319</strain>
    </source>
</reference>
<dbReference type="SUPFAM" id="SSF51735">
    <property type="entry name" value="NAD(P)-binding Rossmann-fold domains"/>
    <property type="match status" value="1"/>
</dbReference>
<keyword evidence="4" id="KW-1185">Reference proteome</keyword>
<dbReference type="RefSeq" id="WP_232497515.1">
    <property type="nucleotide sequence ID" value="NZ_BAAANH010000004.1"/>
</dbReference>
<evidence type="ECO:0000256" key="2">
    <source>
        <dbReference type="ARBA" id="ARBA00023002"/>
    </source>
</evidence>
<keyword evidence="2" id="KW-0560">Oxidoreductase</keyword>
<protein>
    <submittedName>
        <fullName evidence="3">SDR family oxidoreductase</fullName>
    </submittedName>
</protein>